<dbReference type="InterPro" id="IPR010451">
    <property type="entry name" value="Acetoacetate_decarboxylase"/>
</dbReference>
<organism evidence="1 2">
    <name type="scientific">Mycobacterium scrofulaceum</name>
    <dbReference type="NCBI Taxonomy" id="1783"/>
    <lineage>
        <taxon>Bacteria</taxon>
        <taxon>Bacillati</taxon>
        <taxon>Actinomycetota</taxon>
        <taxon>Actinomycetes</taxon>
        <taxon>Mycobacteriales</taxon>
        <taxon>Mycobacteriaceae</taxon>
        <taxon>Mycobacterium</taxon>
    </lineage>
</organism>
<protein>
    <submittedName>
        <fullName evidence="1">Acetoacetate decarboxylase</fullName>
    </submittedName>
</protein>
<comment type="caution">
    <text evidence="1">The sequence shown here is derived from an EMBL/GenBank/DDBJ whole genome shotgun (WGS) entry which is preliminary data.</text>
</comment>
<dbReference type="SUPFAM" id="SSF160104">
    <property type="entry name" value="Acetoacetate decarboxylase-like"/>
    <property type="match status" value="1"/>
</dbReference>
<accession>A0A1X0K9A0</accession>
<proteinExistence type="predicted"/>
<sequence length="238" mass="26327">MTASQHTIAGTVLTMPVKIRKANQHMAMFSVDADAAQQMIDYSGLQVCRYLPGRAMVVLMLMHYIDGDLGQYHEFGTSVMVNPPGSRASGPRALQSAGAFIHHLPVDQAFTLEAGTKIWGYPKVMGDFTVAEGREFGFELSIEGQPVIGMEFRRGLPFRLTPRRQSQRTYSHRDGVTRETAFEHTLDGVRTRFGGVRIRLGDHPYSKELASLGLPKRALVSSSVDHVQMSFGDAQEIS</sequence>
<dbReference type="AlphaFoldDB" id="A0A1X0K9A0"/>
<dbReference type="Pfam" id="PF06314">
    <property type="entry name" value="ADC"/>
    <property type="match status" value="1"/>
</dbReference>
<dbReference type="RefSeq" id="WP_083179100.1">
    <property type="nucleotide sequence ID" value="NZ_MVIJ01000039.1"/>
</dbReference>
<reference evidence="1 2" key="1">
    <citation type="submission" date="2017-02" db="EMBL/GenBank/DDBJ databases">
        <title>The new phylogeny of genus Mycobacterium.</title>
        <authorList>
            <person name="Tortoli E."/>
            <person name="Trovato A."/>
            <person name="Cirillo D.M."/>
        </authorList>
    </citation>
    <scope>NUCLEOTIDE SEQUENCE [LARGE SCALE GENOMIC DNA]</scope>
    <source>
        <strain evidence="1 2">DSM 43992</strain>
    </source>
</reference>
<name>A0A1X0K9A0_MYCSC</name>
<evidence type="ECO:0000313" key="2">
    <source>
        <dbReference type="Proteomes" id="UP000192601"/>
    </source>
</evidence>
<dbReference type="GO" id="GO:0016829">
    <property type="term" value="F:lyase activity"/>
    <property type="evidence" value="ECO:0007669"/>
    <property type="project" value="InterPro"/>
</dbReference>
<dbReference type="EMBL" id="MVIJ01000039">
    <property type="protein sequence ID" value="ORB71447.1"/>
    <property type="molecule type" value="Genomic_DNA"/>
</dbReference>
<dbReference type="InterPro" id="IPR023375">
    <property type="entry name" value="ADC_dom_sf"/>
</dbReference>
<evidence type="ECO:0000313" key="1">
    <source>
        <dbReference type="EMBL" id="ORB71447.1"/>
    </source>
</evidence>
<dbReference type="Gene3D" id="2.40.400.10">
    <property type="entry name" value="Acetoacetate decarboxylase-like"/>
    <property type="match status" value="1"/>
</dbReference>
<dbReference type="STRING" id="1783.BST44_21380"/>
<dbReference type="Proteomes" id="UP000192601">
    <property type="component" value="Unassembled WGS sequence"/>
</dbReference>
<keyword evidence="2" id="KW-1185">Reference proteome</keyword>
<gene>
    <name evidence="1" type="ORF">BST44_21380</name>
</gene>
<dbReference type="OrthoDB" id="1633687at2"/>